<name>A0A4Y7QCN8_9AGAM</name>
<proteinExistence type="inferred from homology"/>
<dbReference type="STRING" id="50990.A0A4Y7QCN8"/>
<evidence type="ECO:0000256" key="10">
    <source>
        <dbReference type="SAM" id="MobiDB-lite"/>
    </source>
</evidence>
<evidence type="ECO:0000256" key="1">
    <source>
        <dbReference type="ARBA" id="ARBA00001971"/>
    </source>
</evidence>
<dbReference type="GO" id="GO:0005506">
    <property type="term" value="F:iron ion binding"/>
    <property type="evidence" value="ECO:0007669"/>
    <property type="project" value="InterPro"/>
</dbReference>
<dbReference type="GO" id="GO:0004497">
    <property type="term" value="F:monooxygenase activity"/>
    <property type="evidence" value="ECO:0007669"/>
    <property type="project" value="UniProtKB-KW"/>
</dbReference>
<dbReference type="GO" id="GO:0016705">
    <property type="term" value="F:oxidoreductase activity, acting on paired donors, with incorporation or reduction of molecular oxygen"/>
    <property type="evidence" value="ECO:0007669"/>
    <property type="project" value="InterPro"/>
</dbReference>
<dbReference type="EMBL" id="ML170164">
    <property type="protein sequence ID" value="TDL25126.1"/>
    <property type="molecule type" value="Genomic_DNA"/>
</dbReference>
<evidence type="ECO:0000256" key="8">
    <source>
        <dbReference type="ARBA" id="ARBA00023033"/>
    </source>
</evidence>
<feature type="region of interest" description="Disordered" evidence="10">
    <location>
        <begin position="195"/>
        <end position="220"/>
    </location>
</feature>
<organism evidence="12 13">
    <name type="scientific">Rickenella mellea</name>
    <dbReference type="NCBI Taxonomy" id="50990"/>
    <lineage>
        <taxon>Eukaryota</taxon>
        <taxon>Fungi</taxon>
        <taxon>Dikarya</taxon>
        <taxon>Basidiomycota</taxon>
        <taxon>Agaricomycotina</taxon>
        <taxon>Agaricomycetes</taxon>
        <taxon>Hymenochaetales</taxon>
        <taxon>Rickenellaceae</taxon>
        <taxon>Rickenella</taxon>
    </lineage>
</organism>
<reference evidence="12 13" key="1">
    <citation type="submission" date="2018-06" db="EMBL/GenBank/DDBJ databases">
        <title>A transcriptomic atlas of mushroom development highlights an independent origin of complex multicellularity.</title>
        <authorList>
            <consortium name="DOE Joint Genome Institute"/>
            <person name="Krizsan K."/>
            <person name="Almasi E."/>
            <person name="Merenyi Z."/>
            <person name="Sahu N."/>
            <person name="Viragh M."/>
            <person name="Koszo T."/>
            <person name="Mondo S."/>
            <person name="Kiss B."/>
            <person name="Balint B."/>
            <person name="Kues U."/>
            <person name="Barry K."/>
            <person name="Hegedus J.C."/>
            <person name="Henrissat B."/>
            <person name="Johnson J."/>
            <person name="Lipzen A."/>
            <person name="Ohm R."/>
            <person name="Nagy I."/>
            <person name="Pangilinan J."/>
            <person name="Yan J."/>
            <person name="Xiong Y."/>
            <person name="Grigoriev I.V."/>
            <person name="Hibbett D.S."/>
            <person name="Nagy L.G."/>
        </authorList>
    </citation>
    <scope>NUCLEOTIDE SEQUENCE [LARGE SCALE GENOMIC DNA]</scope>
    <source>
        <strain evidence="12 13">SZMC22713</strain>
    </source>
</reference>
<evidence type="ECO:0000256" key="2">
    <source>
        <dbReference type="ARBA" id="ARBA00005179"/>
    </source>
</evidence>
<dbReference type="GO" id="GO:0020037">
    <property type="term" value="F:heme binding"/>
    <property type="evidence" value="ECO:0007669"/>
    <property type="project" value="InterPro"/>
</dbReference>
<evidence type="ECO:0000256" key="4">
    <source>
        <dbReference type="ARBA" id="ARBA00022617"/>
    </source>
</evidence>
<dbReference type="Proteomes" id="UP000294933">
    <property type="component" value="Unassembled WGS sequence"/>
</dbReference>
<evidence type="ECO:0000256" key="6">
    <source>
        <dbReference type="ARBA" id="ARBA00023002"/>
    </source>
</evidence>
<comment type="similarity">
    <text evidence="3">Belongs to the cytochrome P450 family.</text>
</comment>
<feature type="chain" id="PRO_5021334627" evidence="11">
    <location>
        <begin position="19"/>
        <end position="544"/>
    </location>
</feature>
<keyword evidence="6" id="KW-0560">Oxidoreductase</keyword>
<dbReference type="PRINTS" id="PR00385">
    <property type="entry name" value="P450"/>
</dbReference>
<keyword evidence="4 9" id="KW-0349">Heme</keyword>
<gene>
    <name evidence="12" type="ORF">BD410DRAFT_765716</name>
</gene>
<dbReference type="PANTHER" id="PTHR24305">
    <property type="entry name" value="CYTOCHROME P450"/>
    <property type="match status" value="1"/>
</dbReference>
<evidence type="ECO:0000313" key="13">
    <source>
        <dbReference type="Proteomes" id="UP000294933"/>
    </source>
</evidence>
<dbReference type="VEuPathDB" id="FungiDB:BD410DRAFT_765716"/>
<keyword evidence="11" id="KW-0732">Signal</keyword>
<comment type="pathway">
    <text evidence="2">Secondary metabolite biosynthesis.</text>
</comment>
<evidence type="ECO:0000313" key="12">
    <source>
        <dbReference type="EMBL" id="TDL25126.1"/>
    </source>
</evidence>
<dbReference type="InterPro" id="IPR050121">
    <property type="entry name" value="Cytochrome_P450_monoxygenase"/>
</dbReference>
<dbReference type="Pfam" id="PF00067">
    <property type="entry name" value="p450"/>
    <property type="match status" value="1"/>
</dbReference>
<dbReference type="SUPFAM" id="SSF48264">
    <property type="entry name" value="Cytochrome P450"/>
    <property type="match status" value="1"/>
</dbReference>
<keyword evidence="5 9" id="KW-0479">Metal-binding</keyword>
<keyword evidence="7 9" id="KW-0408">Iron</keyword>
<feature type="compositionally biased region" description="Pro residues" evidence="10">
    <location>
        <begin position="200"/>
        <end position="209"/>
    </location>
</feature>
<dbReference type="Gene3D" id="1.10.630.10">
    <property type="entry name" value="Cytochrome P450"/>
    <property type="match status" value="1"/>
</dbReference>
<feature type="signal peptide" evidence="11">
    <location>
        <begin position="1"/>
        <end position="18"/>
    </location>
</feature>
<keyword evidence="8" id="KW-0503">Monooxygenase</keyword>
<dbReference type="InterPro" id="IPR002401">
    <property type="entry name" value="Cyt_P450_E_grp-I"/>
</dbReference>
<dbReference type="PRINTS" id="PR00463">
    <property type="entry name" value="EP450I"/>
</dbReference>
<evidence type="ECO:0000256" key="5">
    <source>
        <dbReference type="ARBA" id="ARBA00022723"/>
    </source>
</evidence>
<dbReference type="PANTHER" id="PTHR24305:SF166">
    <property type="entry name" value="CYTOCHROME P450 12A4, MITOCHONDRIAL-RELATED"/>
    <property type="match status" value="1"/>
</dbReference>
<evidence type="ECO:0000256" key="7">
    <source>
        <dbReference type="ARBA" id="ARBA00023004"/>
    </source>
</evidence>
<protein>
    <submittedName>
        <fullName evidence="12">Cytochrome P450</fullName>
    </submittedName>
</protein>
<evidence type="ECO:0000256" key="9">
    <source>
        <dbReference type="PIRSR" id="PIRSR602401-1"/>
    </source>
</evidence>
<comment type="cofactor">
    <cofactor evidence="1 9">
        <name>heme</name>
        <dbReference type="ChEBI" id="CHEBI:30413"/>
    </cofactor>
</comment>
<evidence type="ECO:0000256" key="11">
    <source>
        <dbReference type="SAM" id="SignalP"/>
    </source>
</evidence>
<dbReference type="InterPro" id="IPR036396">
    <property type="entry name" value="Cyt_P450_sf"/>
</dbReference>
<dbReference type="InterPro" id="IPR001128">
    <property type="entry name" value="Cyt_P450"/>
</dbReference>
<sequence>MSALHLFVLLLSFYLTRRFLVRRRQDTRLLPGPSTKIASWIWGHELEVFHGEAAEVYSRWMYIYGPLFKIKAALFHSDIIVAGDHAAVQHIFADSINYVKSPAFRPPIANLLGKGLVWAEGEDHAHQRRLLSPAFTPESVKGMADVISECAEKLESRLTNLALSNGGEATLNIVPYMSSCTLDIIGLVAFGHDFQSSSSPSPPPSPSPSSPSSTSAHNSDAEDIHASWHTHVNTGLTFGAFLAPLVLRAVPLITSLPVKAIQAQGEIKGIVGRIARRLVEQGGVNRRGGNILSVLMRAQAMEKGSGGGGLTTSQIIDNISTFTMVGHETTAGTLNFTLLELARNPSVQQKLRDEVVRRGRDLAYDDVQKLEYLDAVVKEGLRLHPASPQTERVALKDDVLPLHTPIKTPDGKALTSLCIKKGQVFHIPFTAIQTNPRVWGPDAAEFKPERWMGEGGEGGSGLPPPNELPHGWSNLVAFCDGPRSCIGYRLAVFEAKVILATLVRALEFRATDAVVRRKISPTLQPVTDGKGGVLPLHISLAMQT</sequence>
<evidence type="ECO:0000256" key="3">
    <source>
        <dbReference type="ARBA" id="ARBA00010617"/>
    </source>
</evidence>
<accession>A0A4Y7QCN8</accession>
<keyword evidence="13" id="KW-1185">Reference proteome</keyword>
<dbReference type="AlphaFoldDB" id="A0A4Y7QCN8"/>
<dbReference type="OrthoDB" id="1470350at2759"/>
<feature type="binding site" description="axial binding residue" evidence="9">
    <location>
        <position position="485"/>
    </location>
    <ligand>
        <name>heme</name>
        <dbReference type="ChEBI" id="CHEBI:30413"/>
    </ligand>
    <ligandPart>
        <name>Fe</name>
        <dbReference type="ChEBI" id="CHEBI:18248"/>
    </ligandPart>
</feature>